<evidence type="ECO:0008006" key="4">
    <source>
        <dbReference type="Google" id="ProtNLM"/>
    </source>
</evidence>
<evidence type="ECO:0000313" key="2">
    <source>
        <dbReference type="EnsemblProtists" id="EOD36410"/>
    </source>
</evidence>
<dbReference type="InterPro" id="IPR009072">
    <property type="entry name" value="Histone-fold"/>
</dbReference>
<feature type="region of interest" description="Disordered" evidence="1">
    <location>
        <begin position="80"/>
        <end position="131"/>
    </location>
</feature>
<dbReference type="EnsemblProtists" id="EOD36410">
    <property type="protein sequence ID" value="EOD36410"/>
    <property type="gene ID" value="EMIHUDRAFT_226449"/>
</dbReference>
<dbReference type="Gene3D" id="1.10.20.10">
    <property type="entry name" value="Histone, subunit A"/>
    <property type="match status" value="1"/>
</dbReference>
<proteinExistence type="predicted"/>
<feature type="compositionally biased region" description="Acidic residues" evidence="1">
    <location>
        <begin position="89"/>
        <end position="118"/>
    </location>
</feature>
<dbReference type="KEGG" id="ehx:EMIHUDRAFT_226449"/>
<dbReference type="GeneID" id="17271642"/>
<evidence type="ECO:0000256" key="1">
    <source>
        <dbReference type="SAM" id="MobiDB-lite"/>
    </source>
</evidence>
<feature type="region of interest" description="Disordered" evidence="1">
    <location>
        <begin position="145"/>
        <end position="182"/>
    </location>
</feature>
<dbReference type="RefSeq" id="XP_005788839.1">
    <property type="nucleotide sequence ID" value="XM_005788782.1"/>
</dbReference>
<feature type="compositionally biased region" description="Basic and acidic residues" evidence="1">
    <location>
        <begin position="166"/>
        <end position="182"/>
    </location>
</feature>
<reference evidence="3" key="1">
    <citation type="journal article" date="2013" name="Nature">
        <title>Pan genome of the phytoplankton Emiliania underpins its global distribution.</title>
        <authorList>
            <person name="Read B.A."/>
            <person name="Kegel J."/>
            <person name="Klute M.J."/>
            <person name="Kuo A."/>
            <person name="Lefebvre S.C."/>
            <person name="Maumus F."/>
            <person name="Mayer C."/>
            <person name="Miller J."/>
            <person name="Monier A."/>
            <person name="Salamov A."/>
            <person name="Young J."/>
            <person name="Aguilar M."/>
            <person name="Claverie J.M."/>
            <person name="Frickenhaus S."/>
            <person name="Gonzalez K."/>
            <person name="Herman E.K."/>
            <person name="Lin Y.C."/>
            <person name="Napier J."/>
            <person name="Ogata H."/>
            <person name="Sarno A.F."/>
            <person name="Shmutz J."/>
            <person name="Schroeder D."/>
            <person name="de Vargas C."/>
            <person name="Verret F."/>
            <person name="von Dassow P."/>
            <person name="Valentin K."/>
            <person name="Van de Peer Y."/>
            <person name="Wheeler G."/>
            <person name="Dacks J.B."/>
            <person name="Delwiche C.F."/>
            <person name="Dyhrman S.T."/>
            <person name="Glockner G."/>
            <person name="John U."/>
            <person name="Richards T."/>
            <person name="Worden A.Z."/>
            <person name="Zhang X."/>
            <person name="Grigoriev I.V."/>
            <person name="Allen A.E."/>
            <person name="Bidle K."/>
            <person name="Borodovsky M."/>
            <person name="Bowler C."/>
            <person name="Brownlee C."/>
            <person name="Cock J.M."/>
            <person name="Elias M."/>
            <person name="Gladyshev V.N."/>
            <person name="Groth M."/>
            <person name="Guda C."/>
            <person name="Hadaegh A."/>
            <person name="Iglesias-Rodriguez M.D."/>
            <person name="Jenkins J."/>
            <person name="Jones B.M."/>
            <person name="Lawson T."/>
            <person name="Leese F."/>
            <person name="Lindquist E."/>
            <person name="Lobanov A."/>
            <person name="Lomsadze A."/>
            <person name="Malik S.B."/>
            <person name="Marsh M.E."/>
            <person name="Mackinder L."/>
            <person name="Mock T."/>
            <person name="Mueller-Roeber B."/>
            <person name="Pagarete A."/>
            <person name="Parker M."/>
            <person name="Probert I."/>
            <person name="Quesneville H."/>
            <person name="Raines C."/>
            <person name="Rensing S.A."/>
            <person name="Riano-Pachon D.M."/>
            <person name="Richier S."/>
            <person name="Rokitta S."/>
            <person name="Shiraiwa Y."/>
            <person name="Soanes D.M."/>
            <person name="van der Giezen M."/>
            <person name="Wahlund T.M."/>
            <person name="Williams B."/>
            <person name="Wilson W."/>
            <person name="Wolfe G."/>
            <person name="Wurch L.L."/>
        </authorList>
    </citation>
    <scope>NUCLEOTIDE SEQUENCE</scope>
</reference>
<keyword evidence="3" id="KW-1185">Reference proteome</keyword>
<dbReference type="KEGG" id="ehx:EMIHUDRAFT_237119"/>
<accession>A0A0D3KKX5</accession>
<evidence type="ECO:0000313" key="3">
    <source>
        <dbReference type="Proteomes" id="UP000013827"/>
    </source>
</evidence>
<dbReference type="PaxDb" id="2903-EOD26098"/>
<dbReference type="HOGENOM" id="CLU_1484618_0_0_1"/>
<dbReference type="GO" id="GO:0046982">
    <property type="term" value="F:protein heterodimerization activity"/>
    <property type="evidence" value="ECO:0007669"/>
    <property type="project" value="InterPro"/>
</dbReference>
<dbReference type="GeneID" id="17281681"/>
<dbReference type="SUPFAM" id="SSF47113">
    <property type="entry name" value="Histone-fold"/>
    <property type="match status" value="1"/>
</dbReference>
<dbReference type="EnsemblProtists" id="EOD26098">
    <property type="protein sequence ID" value="EOD26098"/>
    <property type="gene ID" value="EMIHUDRAFT_237119"/>
</dbReference>
<organism evidence="2 3">
    <name type="scientific">Emiliania huxleyi (strain CCMP1516)</name>
    <dbReference type="NCBI Taxonomy" id="280463"/>
    <lineage>
        <taxon>Eukaryota</taxon>
        <taxon>Haptista</taxon>
        <taxon>Haptophyta</taxon>
        <taxon>Prymnesiophyceae</taxon>
        <taxon>Isochrysidales</taxon>
        <taxon>Noelaerhabdaceae</taxon>
        <taxon>Emiliania</taxon>
    </lineage>
</organism>
<dbReference type="RefSeq" id="XP_005778527.1">
    <property type="nucleotide sequence ID" value="XM_005778470.1"/>
</dbReference>
<name>A0A0D3KKX5_EMIH1</name>
<dbReference type="Proteomes" id="UP000013827">
    <property type="component" value="Unassembled WGS sequence"/>
</dbReference>
<reference evidence="2" key="2">
    <citation type="submission" date="2024-10" db="UniProtKB">
        <authorList>
            <consortium name="EnsemblProtists"/>
        </authorList>
    </citation>
    <scope>IDENTIFICATION</scope>
</reference>
<sequence>MRSGEGGGDCSDIDAAAKDFVAKAQVILEVFGEEVALTAARFASSCGRETVTAEDIAIAAKYEAHEFLSRPDLEAKVAAAAARRVEDQGLGEEEDGTEDVESGDEDPEAEAGSDEDAEEARTPFSAAFVRGGAETRKFHADALARTRGWESWSPDDPARPPASSIDHSDGALRRSREAEQAS</sequence>
<dbReference type="AlphaFoldDB" id="A0A0D3KKX5"/>
<protein>
    <recommendedName>
        <fullName evidence="4">Transcription factor CBF/NF-Y/archaeal histone domain-containing protein</fullName>
    </recommendedName>
</protein>